<evidence type="ECO:0000256" key="1">
    <source>
        <dbReference type="SAM" id="Phobius"/>
    </source>
</evidence>
<dbReference type="AlphaFoldDB" id="A0A078MLX0"/>
<keyword evidence="1" id="KW-0812">Transmembrane</keyword>
<keyword evidence="1" id="KW-0472">Membrane</keyword>
<organism evidence="2">
    <name type="scientific">Arthrobacter saudimassiliensis</name>
    <dbReference type="NCBI Taxonomy" id="1461584"/>
    <lineage>
        <taxon>Bacteria</taxon>
        <taxon>Bacillati</taxon>
        <taxon>Actinomycetota</taxon>
        <taxon>Actinomycetes</taxon>
        <taxon>Micrococcales</taxon>
        <taxon>Micrococcaceae</taxon>
        <taxon>Arthrobacter</taxon>
    </lineage>
</organism>
<gene>
    <name evidence="2" type="ORF">BN1051_01623</name>
</gene>
<dbReference type="PATRIC" id="fig|1461584.3.peg.1611"/>
<reference evidence="2" key="1">
    <citation type="submission" date="2014-07" db="EMBL/GenBank/DDBJ databases">
        <authorList>
            <person name="Urmite Genomes Urmite Genomes"/>
        </authorList>
    </citation>
    <scope>NUCLEOTIDE SEQUENCE</scope>
    <source>
        <strain evidence="2">11W110_air</strain>
    </source>
</reference>
<protein>
    <submittedName>
        <fullName evidence="2">Uncharacterized protein</fullName>
    </submittedName>
</protein>
<proteinExistence type="predicted"/>
<name>A0A078MLX0_9MICC</name>
<sequence length="183" mass="20098">MDEAKTWVRRRPYQALALGYVIFFVCAAAVRLALGANGLADALLSAFISTSVYGLFALFQLRRARKTKRRLDDNGQVKAFIRYPDSRPGSLSSIWNQGIATPGAASIRFQPAVYDSLEPSGRAVEFTVREVLPERRKVGGKDRKYLPASYQAVIVLTDAGRIELAASPESLDRLTRVLLPGPG</sequence>
<dbReference type="EMBL" id="LN483070">
    <property type="protein sequence ID" value="CEA08283.1"/>
    <property type="molecule type" value="Genomic_DNA"/>
</dbReference>
<evidence type="ECO:0000313" key="2">
    <source>
        <dbReference type="EMBL" id="CEA08283.1"/>
    </source>
</evidence>
<feature type="transmembrane region" description="Helical" evidence="1">
    <location>
        <begin position="15"/>
        <end position="36"/>
    </location>
</feature>
<feature type="transmembrane region" description="Helical" evidence="1">
    <location>
        <begin position="42"/>
        <end position="61"/>
    </location>
</feature>
<accession>A0A078MLX0</accession>
<keyword evidence="1" id="KW-1133">Transmembrane helix</keyword>